<evidence type="ECO:0000313" key="3">
    <source>
        <dbReference type="Proteomes" id="UP000315700"/>
    </source>
</evidence>
<evidence type="ECO:0000256" key="1">
    <source>
        <dbReference type="SAM" id="Phobius"/>
    </source>
</evidence>
<reference evidence="2 3" key="1">
    <citation type="submission" date="2019-02" db="EMBL/GenBank/DDBJ databases">
        <title>Deep-cultivation of Planctomycetes and their phenomic and genomic characterization uncovers novel biology.</title>
        <authorList>
            <person name="Wiegand S."/>
            <person name="Jogler M."/>
            <person name="Boedeker C."/>
            <person name="Pinto D."/>
            <person name="Vollmers J."/>
            <person name="Rivas-Marin E."/>
            <person name="Kohn T."/>
            <person name="Peeters S.H."/>
            <person name="Heuer A."/>
            <person name="Rast P."/>
            <person name="Oberbeckmann S."/>
            <person name="Bunk B."/>
            <person name="Jeske O."/>
            <person name="Meyerdierks A."/>
            <person name="Storesund J.E."/>
            <person name="Kallscheuer N."/>
            <person name="Luecker S."/>
            <person name="Lage O.M."/>
            <person name="Pohl T."/>
            <person name="Merkel B.J."/>
            <person name="Hornburger P."/>
            <person name="Mueller R.-W."/>
            <person name="Bruemmer F."/>
            <person name="Labrenz M."/>
            <person name="Spormann A.M."/>
            <person name="Op den Camp H."/>
            <person name="Overmann J."/>
            <person name="Amann R."/>
            <person name="Jetten M.S.M."/>
            <person name="Mascher T."/>
            <person name="Medema M.H."/>
            <person name="Devos D.P."/>
            <person name="Kaster A.-K."/>
            <person name="Ovreas L."/>
            <person name="Rohde M."/>
            <person name="Galperin M.Y."/>
            <person name="Jogler C."/>
        </authorList>
    </citation>
    <scope>NUCLEOTIDE SEQUENCE [LARGE SCALE GENOMIC DNA]</scope>
    <source>
        <strain evidence="2 3">Pan44</strain>
    </source>
</reference>
<dbReference type="Proteomes" id="UP000315700">
    <property type="component" value="Chromosome"/>
</dbReference>
<dbReference type="InParanoid" id="A0A517SC51"/>
<accession>A0A517SC51</accession>
<organism evidence="2 3">
    <name type="scientific">Caulifigura coniformis</name>
    <dbReference type="NCBI Taxonomy" id="2527983"/>
    <lineage>
        <taxon>Bacteria</taxon>
        <taxon>Pseudomonadati</taxon>
        <taxon>Planctomycetota</taxon>
        <taxon>Planctomycetia</taxon>
        <taxon>Planctomycetales</taxon>
        <taxon>Planctomycetaceae</taxon>
        <taxon>Caulifigura</taxon>
    </lineage>
</organism>
<name>A0A517SC51_9PLAN</name>
<gene>
    <name evidence="2" type="ORF">Pan44_17310</name>
</gene>
<proteinExistence type="predicted"/>
<protein>
    <submittedName>
        <fullName evidence="2">Uncharacterized protein</fullName>
    </submittedName>
</protein>
<keyword evidence="1" id="KW-0812">Transmembrane</keyword>
<keyword evidence="1" id="KW-0472">Membrane</keyword>
<keyword evidence="3" id="KW-1185">Reference proteome</keyword>
<dbReference type="AlphaFoldDB" id="A0A517SC51"/>
<keyword evidence="1" id="KW-1133">Transmembrane helix</keyword>
<dbReference type="EMBL" id="CP036271">
    <property type="protein sequence ID" value="QDT53708.1"/>
    <property type="molecule type" value="Genomic_DNA"/>
</dbReference>
<feature type="transmembrane region" description="Helical" evidence="1">
    <location>
        <begin position="6"/>
        <end position="23"/>
    </location>
</feature>
<dbReference type="KEGG" id="ccos:Pan44_17310"/>
<evidence type="ECO:0000313" key="2">
    <source>
        <dbReference type="EMBL" id="QDT53708.1"/>
    </source>
</evidence>
<sequence length="32" mass="3847">MFGTPTWRVLLITALCVALFWRIRSFIESMMR</sequence>